<keyword evidence="1" id="KW-0472">Membrane</keyword>
<keyword evidence="1" id="KW-0812">Transmembrane</keyword>
<proteinExistence type="predicted"/>
<keyword evidence="1" id="KW-1133">Transmembrane helix</keyword>
<evidence type="ECO:0000313" key="2">
    <source>
        <dbReference type="EMBL" id="MBW9055076.1"/>
    </source>
</evidence>
<accession>A0ABS7GZW2</accession>
<keyword evidence="3" id="KW-1185">Reference proteome</keyword>
<evidence type="ECO:0000313" key="3">
    <source>
        <dbReference type="Proteomes" id="UP000717752"/>
    </source>
</evidence>
<comment type="caution">
    <text evidence="2">The sequence shown here is derived from an EMBL/GenBank/DDBJ whole genome shotgun (WGS) entry which is preliminary data.</text>
</comment>
<gene>
    <name evidence="2" type="ORF">JNB85_21980</name>
</gene>
<dbReference type="Proteomes" id="UP000717752">
    <property type="component" value="Unassembled WGS sequence"/>
</dbReference>
<dbReference type="RefSeq" id="WP_220336416.1">
    <property type="nucleotide sequence ID" value="NZ_JAEUAK010000009.1"/>
</dbReference>
<protein>
    <submittedName>
        <fullName evidence="2">Uncharacterized protein</fullName>
    </submittedName>
</protein>
<reference evidence="2 3" key="1">
    <citation type="journal article" date="2021" name="MBio">
        <title>Poor Competitiveness of Bradyrhizobium in Pigeon Pea Root Colonization in Indian Soils.</title>
        <authorList>
            <person name="Chalasani D."/>
            <person name="Basu A."/>
            <person name="Pullabhotla S.V.S.R.N."/>
            <person name="Jorrin B."/>
            <person name="Neal A.L."/>
            <person name="Poole P.S."/>
            <person name="Podile A.R."/>
            <person name="Tkacz A."/>
        </authorList>
    </citation>
    <scope>NUCLEOTIDE SEQUENCE [LARGE SCALE GENOMIC DNA]</scope>
    <source>
        <strain evidence="2 3">HU56</strain>
    </source>
</reference>
<sequence>MLDIEHYDPRMCATSADGDISGMRLKIVTATSFFLLSAICAVHGMEMRQKDADDFRGGLLSSFPDLVNSDFLTVKPAGDRLEVILDFNGFFEGLDPKTFRMAGFGPWSFFFTPQDNTTAKLSADNSVKASLLAKGVDGKIIEGNYSIGSFVLGGLIDLNTSGIQVNTSVKGVNYVSQLGERQDVFHAGKMDNTINWRASSPGNGHVDYGGSGSLSDYYQETSQSQVPEFKISAVQIDHEYQLSNVQRRNSTA</sequence>
<evidence type="ECO:0000256" key="1">
    <source>
        <dbReference type="SAM" id="Phobius"/>
    </source>
</evidence>
<feature type="transmembrane region" description="Helical" evidence="1">
    <location>
        <begin position="27"/>
        <end position="45"/>
    </location>
</feature>
<dbReference type="EMBL" id="JAEUAK010000009">
    <property type="protein sequence ID" value="MBW9055076.1"/>
    <property type="molecule type" value="Genomic_DNA"/>
</dbReference>
<name>A0ABS7GZW2_9HYPH</name>
<organism evidence="2 3">
    <name type="scientific">Rhizobium mesosinicum</name>
    <dbReference type="NCBI Taxonomy" id="335017"/>
    <lineage>
        <taxon>Bacteria</taxon>
        <taxon>Pseudomonadati</taxon>
        <taxon>Pseudomonadota</taxon>
        <taxon>Alphaproteobacteria</taxon>
        <taxon>Hyphomicrobiales</taxon>
        <taxon>Rhizobiaceae</taxon>
        <taxon>Rhizobium/Agrobacterium group</taxon>
        <taxon>Rhizobium</taxon>
    </lineage>
</organism>